<proteinExistence type="predicted"/>
<organism evidence="1">
    <name type="scientific">Octopus bimaculoides</name>
    <name type="common">California two-spotted octopus</name>
    <dbReference type="NCBI Taxonomy" id="37653"/>
    <lineage>
        <taxon>Eukaryota</taxon>
        <taxon>Metazoa</taxon>
        <taxon>Spiralia</taxon>
        <taxon>Lophotrochozoa</taxon>
        <taxon>Mollusca</taxon>
        <taxon>Cephalopoda</taxon>
        <taxon>Coleoidea</taxon>
        <taxon>Octopodiformes</taxon>
        <taxon>Octopoda</taxon>
        <taxon>Incirrata</taxon>
        <taxon>Octopodidae</taxon>
        <taxon>Octopus</taxon>
    </lineage>
</organism>
<dbReference type="EMBL" id="KQ416279">
    <property type="protein sequence ID" value="KOF97583.1"/>
    <property type="molecule type" value="Genomic_DNA"/>
</dbReference>
<evidence type="ECO:0000313" key="1">
    <source>
        <dbReference type="EMBL" id="KOF97583.1"/>
    </source>
</evidence>
<feature type="non-terminal residue" evidence="1">
    <location>
        <position position="94"/>
    </location>
</feature>
<gene>
    <name evidence="1" type="ORF">OCBIM_22028999mg</name>
</gene>
<sequence>MGNLSGKDSAILDYVLINARLRSSLQDIRAMRDPDCGSDHYLVRAWICFKLQQVKRKLLKVTRLNWNQPNDAAQQRDFQIALTNPFASLAGSVN</sequence>
<dbReference type="AlphaFoldDB" id="A0A0L8I7W4"/>
<name>A0A0L8I7W4_OCTBM</name>
<evidence type="ECO:0008006" key="2">
    <source>
        <dbReference type="Google" id="ProtNLM"/>
    </source>
</evidence>
<protein>
    <recommendedName>
        <fullName evidence="2">Endonuclease/exonuclease/phosphatase domain-containing protein</fullName>
    </recommendedName>
</protein>
<reference evidence="1" key="1">
    <citation type="submission" date="2015-07" db="EMBL/GenBank/DDBJ databases">
        <title>MeaNS - Measles Nucleotide Surveillance Program.</title>
        <authorList>
            <person name="Tran T."/>
            <person name="Druce J."/>
        </authorList>
    </citation>
    <scope>NUCLEOTIDE SEQUENCE</scope>
    <source>
        <strain evidence="1">UCB-OBI-ISO-001</strain>
        <tissue evidence="1">Gonad</tissue>
    </source>
</reference>
<accession>A0A0L8I7W4</accession>